<evidence type="ECO:0000313" key="4">
    <source>
        <dbReference type="EMBL" id="MBV4356751.1"/>
    </source>
</evidence>
<dbReference type="InterPro" id="IPR023996">
    <property type="entry name" value="TonB-dep_OMP_SusC/RagA"/>
</dbReference>
<feature type="domain" description="TonB-dependent receptor plug" evidence="3">
    <location>
        <begin position="229"/>
        <end position="333"/>
    </location>
</feature>
<dbReference type="Proteomes" id="UP000812270">
    <property type="component" value="Unassembled WGS sequence"/>
</dbReference>
<dbReference type="InterPro" id="IPR012910">
    <property type="entry name" value="Plug_dom"/>
</dbReference>
<dbReference type="Pfam" id="PF13715">
    <property type="entry name" value="CarbopepD_reg_2"/>
    <property type="match status" value="1"/>
</dbReference>
<evidence type="ECO:0000256" key="1">
    <source>
        <dbReference type="PROSITE-ProRule" id="PRU01360"/>
    </source>
</evidence>
<comment type="similarity">
    <text evidence="1">Belongs to the TonB-dependent receptor family.</text>
</comment>
<comment type="subcellular location">
    <subcellularLocation>
        <location evidence="1">Cell outer membrane</location>
        <topology evidence="1">Multi-pass membrane protein</topology>
    </subcellularLocation>
</comment>
<dbReference type="RefSeq" id="WP_217790391.1">
    <property type="nucleotide sequence ID" value="NZ_JAHSPG010000003.1"/>
</dbReference>
<keyword evidence="4" id="KW-0675">Receptor</keyword>
<proteinExistence type="inferred from homology"/>
<dbReference type="NCBIfam" id="TIGR04056">
    <property type="entry name" value="OMP_RagA_SusC"/>
    <property type="match status" value="1"/>
</dbReference>
<evidence type="ECO:0000259" key="3">
    <source>
        <dbReference type="Pfam" id="PF07715"/>
    </source>
</evidence>
<evidence type="ECO:0000313" key="5">
    <source>
        <dbReference type="Proteomes" id="UP000812270"/>
    </source>
</evidence>
<keyword evidence="2" id="KW-1133">Transmembrane helix</keyword>
<keyword evidence="5" id="KW-1185">Reference proteome</keyword>
<keyword evidence="1" id="KW-0813">Transport</keyword>
<sequence>MKKKQFIASILLAMKIIVVQFTIAVTFAFSVYAKKTEAQGILDKPVTLSVDKITVFRFITLMQQQTGVKFLYSPSAIDGNKKISYSGDNKKISEALCEVMKPLEIRYKVVDDQILLYPEETSLNPLPDNKTVNILADHYVGGTVVNEKGEPQAGVSITIKGSNLGVSTNDKGYFRISVKDENAVLVISYVGYKSQEFKVGSKTDFVLKLEPSTDQLNDVVVVGYGTQKRKDLTGSVATVNVTDAKKNPTYDVAKMLQGQVAGVSVHGSGEPGGYVQIKIRGISNFGDNSPLFVIDGVPIDAPFDFSPEDIESISVLKDASAGAIYGSRAATGVVIITTKKGRAGLPKITFNGYAGIQQVPKKISVLDRVGYQKVVNAATTNAGLSLVPANDPSNPNFVSNINTDWQDAALKRGSIQNYNVGISGGSDALNYNVSLGYFDQTGYQVGPQAYKRYSLNTSLQGKKGKFSYGAKVAYMYSKKGNYAGTANHAVFGGTVTSMLTAIPTMPVYDSTKEGGYGGTDQTIHRAISANVVGLNSIVDDWSERNRILLNGWAEFEIVKNLKYKINASFDRTDYKNYHYEPSFNMGFYYINTQYYYMEGFGQPNKQLVENTLTYNFTKGKHQADFLAGYTFEKMNNSSQTGTSRDNGSMEFPSFSNAAASANTITEWRGTYVTTGLLGRINYNYDSRYLLTVNFRRDGSSKFAPAKRYGNYVGIAGAWNITNEKFIKLPAAISSMKLRGGWGTLGNQLNLSEYQWQPFINTASNYNFSNIYAHGATTVSVADPNLHWESSTTSDVALDMGFMKEKLNLTVEYFDKKASDILTDLPLPYSVGSVPNTIRTNAATVKNTGVEVTLGYRKTEGRFTYNVSANFSTLKNKVLKLGGTNNPIYRSGSKTEVGRSVGELYGYQTEGIFQSTDQIAGHAFQSVLTAPGDVIFKAQNGKNNDHTDTLTDANDRTYLGSAIPKYNYGFTFNAAYADFDLSLFIQGSGGNKVFNAVYQALMTGQYGNQHTDELNFWSPTNTNTNVPRPIINDPNGNNRFSDLFVESGSYVRLQNVQIGYNIPASSVLMRKHVVSKLRFYIAGENVLTLSKYKGYDPDFISDGLFNRGFDYGSFPNPKTFMFGIQAAF</sequence>
<dbReference type="PROSITE" id="PS52016">
    <property type="entry name" value="TONB_DEPENDENT_REC_3"/>
    <property type="match status" value="1"/>
</dbReference>
<keyword evidence="1 2" id="KW-0812">Transmembrane</keyword>
<dbReference type="InterPro" id="IPR039426">
    <property type="entry name" value="TonB-dep_rcpt-like"/>
</dbReference>
<comment type="caution">
    <text evidence="4">The sequence shown here is derived from an EMBL/GenBank/DDBJ whole genome shotgun (WGS) entry which is preliminary data.</text>
</comment>
<dbReference type="GO" id="GO:0009279">
    <property type="term" value="C:cell outer membrane"/>
    <property type="evidence" value="ECO:0007669"/>
    <property type="project" value="UniProtKB-SubCell"/>
</dbReference>
<gene>
    <name evidence="4" type="ORF">KTO63_06275</name>
</gene>
<protein>
    <submittedName>
        <fullName evidence="4">TonB-dependent receptor</fullName>
    </submittedName>
</protein>
<dbReference type="Pfam" id="PF07715">
    <property type="entry name" value="Plug"/>
    <property type="match status" value="1"/>
</dbReference>
<feature type="transmembrane region" description="Helical" evidence="2">
    <location>
        <begin position="12"/>
        <end position="33"/>
    </location>
</feature>
<name>A0A9E2S648_9BACT</name>
<keyword evidence="1 2" id="KW-0472">Membrane</keyword>
<accession>A0A9E2S648</accession>
<evidence type="ECO:0000256" key="2">
    <source>
        <dbReference type="SAM" id="Phobius"/>
    </source>
</evidence>
<keyword evidence="1" id="KW-1134">Transmembrane beta strand</keyword>
<dbReference type="AlphaFoldDB" id="A0A9E2S648"/>
<dbReference type="NCBIfam" id="TIGR04057">
    <property type="entry name" value="SusC_RagA_signa"/>
    <property type="match status" value="1"/>
</dbReference>
<reference evidence="4" key="1">
    <citation type="submission" date="2021-06" db="EMBL/GenBank/DDBJ databases">
        <authorList>
            <person name="Huq M.A."/>
        </authorList>
    </citation>
    <scope>NUCLEOTIDE SEQUENCE</scope>
    <source>
        <strain evidence="4">MAH-26</strain>
    </source>
</reference>
<dbReference type="EMBL" id="JAHSPG010000003">
    <property type="protein sequence ID" value="MBV4356751.1"/>
    <property type="molecule type" value="Genomic_DNA"/>
</dbReference>
<keyword evidence="1" id="KW-0998">Cell outer membrane</keyword>
<dbReference type="InterPro" id="IPR023997">
    <property type="entry name" value="TonB-dep_OMP_SusC/RagA_CS"/>
</dbReference>
<organism evidence="4 5">
    <name type="scientific">Pinibacter aurantiacus</name>
    <dbReference type="NCBI Taxonomy" id="2851599"/>
    <lineage>
        <taxon>Bacteria</taxon>
        <taxon>Pseudomonadati</taxon>
        <taxon>Bacteroidota</taxon>
        <taxon>Chitinophagia</taxon>
        <taxon>Chitinophagales</taxon>
        <taxon>Chitinophagaceae</taxon>
        <taxon>Pinibacter</taxon>
    </lineage>
</organism>